<evidence type="ECO:0008006" key="4">
    <source>
        <dbReference type="Google" id="ProtNLM"/>
    </source>
</evidence>
<dbReference type="Proteomes" id="UP000076078">
    <property type="component" value="Unassembled WGS sequence"/>
</dbReference>
<proteinExistence type="predicted"/>
<dbReference type="InterPro" id="IPR051251">
    <property type="entry name" value="STK_FNIP-Repeat"/>
</dbReference>
<evidence type="ECO:0000313" key="3">
    <source>
        <dbReference type="Proteomes" id="UP000076078"/>
    </source>
</evidence>
<dbReference type="Pfam" id="PF05725">
    <property type="entry name" value="FNIP"/>
    <property type="match status" value="3"/>
</dbReference>
<dbReference type="InterPro" id="IPR008615">
    <property type="entry name" value="FNIP"/>
</dbReference>
<dbReference type="OrthoDB" id="24047at2759"/>
<dbReference type="STRING" id="361077.A0A152A6H0"/>
<accession>A0A152A6H0</accession>
<keyword evidence="1" id="KW-0677">Repeat</keyword>
<name>A0A152A6H0_TIELA</name>
<protein>
    <recommendedName>
        <fullName evidence="4">FNIP repeat-containing protein</fullName>
    </recommendedName>
</protein>
<sequence length="523" mass="59983">MTFMDYPLDFFYKKKKQYRMFKYNYNTLPKKFKTLTINDNQQTHYKEMNPLNSIEVEHMTINYSTRNSLYILPLNLTTLVLGQYFLYKFSPGQIPATVTKLVSECKSKIYNLDYTLPQILPPSLTDLSMYFTEPLKVGDLVEPLVSLKLLKDYRHSIQVGVLPKTLKNLTCLDSPQFEIGALHNGLESLTLGYTYDHLLDSRIPPSLTNLSLPIVWVRWSPEFCGLLPKGLKSLKMDIQKLVPIQMQIESLLLPSTLTSLILRNFDSPIVPGMFPDTIETLELHGFNYPLSEGMLPQSITTLHLLNYNHPLKPGHLPGNLKKLIFGFFNSVIEPKSLPTTLEYLMNYSTSFNHSIPTNELPNLNYLHMESLKFKSAFISNLPPKLKTAYFGSLSITSIGPITLNNGIVTLILRNGNINIKQKNLFPISLLHLTLPSDFNNIIEEGDLPPNLQTLEFGNHFQSLIKHLPQSLKILKLHKNYAYQQKFSYTLLPPYLRQLHIHDYNPLSKCIIPKYCKITVNKDT</sequence>
<evidence type="ECO:0000313" key="2">
    <source>
        <dbReference type="EMBL" id="KYR01721.1"/>
    </source>
</evidence>
<keyword evidence="3" id="KW-1185">Reference proteome</keyword>
<dbReference type="AlphaFoldDB" id="A0A152A6H0"/>
<comment type="caution">
    <text evidence="2">The sequence shown here is derived from an EMBL/GenBank/DDBJ whole genome shotgun (WGS) entry which is preliminary data.</text>
</comment>
<reference evidence="2 3" key="1">
    <citation type="submission" date="2015-12" db="EMBL/GenBank/DDBJ databases">
        <title>Dictyostelia acquired genes for synthesis and detection of signals that induce cell-type specialization by lateral gene transfer from prokaryotes.</title>
        <authorList>
            <person name="Gloeckner G."/>
            <person name="Schaap P."/>
        </authorList>
    </citation>
    <scope>NUCLEOTIDE SEQUENCE [LARGE SCALE GENOMIC DNA]</scope>
    <source>
        <strain evidence="2 3">TK</strain>
    </source>
</reference>
<dbReference type="EMBL" id="LODT01000006">
    <property type="protein sequence ID" value="KYR01721.1"/>
    <property type="molecule type" value="Genomic_DNA"/>
</dbReference>
<dbReference type="PANTHER" id="PTHR32134:SF169">
    <property type="entry name" value="FNIP REPEAT-CONTAINING PROTEIN-RELATED"/>
    <property type="match status" value="1"/>
</dbReference>
<dbReference type="Gene3D" id="3.80.10.10">
    <property type="entry name" value="Ribonuclease Inhibitor"/>
    <property type="match status" value="1"/>
</dbReference>
<dbReference type="PANTHER" id="PTHR32134">
    <property type="entry name" value="FNIP REPEAT-CONTAINING PROTEIN"/>
    <property type="match status" value="1"/>
</dbReference>
<gene>
    <name evidence="2" type="ORF">DLAC_01731</name>
</gene>
<organism evidence="2 3">
    <name type="scientific">Tieghemostelium lacteum</name>
    <name type="common">Slime mold</name>
    <name type="synonym">Dictyostelium lacteum</name>
    <dbReference type="NCBI Taxonomy" id="361077"/>
    <lineage>
        <taxon>Eukaryota</taxon>
        <taxon>Amoebozoa</taxon>
        <taxon>Evosea</taxon>
        <taxon>Eumycetozoa</taxon>
        <taxon>Dictyostelia</taxon>
        <taxon>Dictyosteliales</taxon>
        <taxon>Raperosteliaceae</taxon>
        <taxon>Tieghemostelium</taxon>
    </lineage>
</organism>
<evidence type="ECO:0000256" key="1">
    <source>
        <dbReference type="ARBA" id="ARBA00022737"/>
    </source>
</evidence>
<dbReference type="SUPFAM" id="SSF52058">
    <property type="entry name" value="L domain-like"/>
    <property type="match status" value="1"/>
</dbReference>
<dbReference type="InterPro" id="IPR032675">
    <property type="entry name" value="LRR_dom_sf"/>
</dbReference>
<dbReference type="InParanoid" id="A0A152A6H0"/>